<name>A0A9N8YWD2_9GLOM</name>
<gene>
    <name evidence="1" type="ORF">RFULGI_LOCUS644</name>
</gene>
<dbReference type="AlphaFoldDB" id="A0A9N8YWD2"/>
<evidence type="ECO:0000313" key="2">
    <source>
        <dbReference type="Proteomes" id="UP000789396"/>
    </source>
</evidence>
<sequence length="81" mass="9396">MDGEIQEIYVAMIIEESEEKKFNTSGEKKIIKLYQKSSNSDRNSGKADIEHANETISLNNYEEFSIKEIRVFNLCFTLADR</sequence>
<reference evidence="1" key="1">
    <citation type="submission" date="2021-06" db="EMBL/GenBank/DDBJ databases">
        <authorList>
            <person name="Kallberg Y."/>
            <person name="Tangrot J."/>
            <person name="Rosling A."/>
        </authorList>
    </citation>
    <scope>NUCLEOTIDE SEQUENCE</scope>
    <source>
        <strain evidence="1">IN212</strain>
    </source>
</reference>
<dbReference type="Proteomes" id="UP000789396">
    <property type="component" value="Unassembled WGS sequence"/>
</dbReference>
<dbReference type="EMBL" id="CAJVPZ010000293">
    <property type="protein sequence ID" value="CAG8460103.1"/>
    <property type="molecule type" value="Genomic_DNA"/>
</dbReference>
<protein>
    <submittedName>
        <fullName evidence="1">10116_t:CDS:1</fullName>
    </submittedName>
</protein>
<proteinExistence type="predicted"/>
<keyword evidence="2" id="KW-1185">Reference proteome</keyword>
<evidence type="ECO:0000313" key="1">
    <source>
        <dbReference type="EMBL" id="CAG8460103.1"/>
    </source>
</evidence>
<organism evidence="1 2">
    <name type="scientific">Racocetra fulgida</name>
    <dbReference type="NCBI Taxonomy" id="60492"/>
    <lineage>
        <taxon>Eukaryota</taxon>
        <taxon>Fungi</taxon>
        <taxon>Fungi incertae sedis</taxon>
        <taxon>Mucoromycota</taxon>
        <taxon>Glomeromycotina</taxon>
        <taxon>Glomeromycetes</taxon>
        <taxon>Diversisporales</taxon>
        <taxon>Gigasporaceae</taxon>
        <taxon>Racocetra</taxon>
    </lineage>
</organism>
<comment type="caution">
    <text evidence="1">The sequence shown here is derived from an EMBL/GenBank/DDBJ whole genome shotgun (WGS) entry which is preliminary data.</text>
</comment>
<accession>A0A9N8YWD2</accession>